<evidence type="ECO:0000313" key="15">
    <source>
        <dbReference type="Proteomes" id="UP000292702"/>
    </source>
</evidence>
<proteinExistence type="inferred from homology"/>
<feature type="compositionally biased region" description="Low complexity" evidence="11">
    <location>
        <begin position="1418"/>
        <end position="1444"/>
    </location>
</feature>
<dbReference type="SMART" id="SM00973">
    <property type="entry name" value="Sec63"/>
    <property type="match status" value="1"/>
</dbReference>
<feature type="region of interest" description="Disordered" evidence="11">
    <location>
        <begin position="1276"/>
        <end position="1479"/>
    </location>
</feature>
<dbReference type="InterPro" id="IPR011545">
    <property type="entry name" value="DEAD/DEAH_box_helicase_dom"/>
</dbReference>
<evidence type="ECO:0000256" key="11">
    <source>
        <dbReference type="SAM" id="MobiDB-lite"/>
    </source>
</evidence>
<dbReference type="PANTHER" id="PTHR47835">
    <property type="entry name" value="HFM1, ATP DEPENDENT DNA HELICASE HOMOLOG"/>
    <property type="match status" value="1"/>
</dbReference>
<dbReference type="Gene3D" id="1.10.3380.10">
    <property type="entry name" value="Sec63 N-terminal domain-like domain"/>
    <property type="match status" value="1"/>
</dbReference>
<dbReference type="OrthoDB" id="5575at2759"/>
<dbReference type="CDD" id="cd18795">
    <property type="entry name" value="SF2_C_Ski2"/>
    <property type="match status" value="1"/>
</dbReference>
<dbReference type="GO" id="GO:0005524">
    <property type="term" value="F:ATP binding"/>
    <property type="evidence" value="ECO:0007669"/>
    <property type="project" value="UniProtKB-KW"/>
</dbReference>
<dbReference type="Gene3D" id="3.40.50.300">
    <property type="entry name" value="P-loop containing nucleotide triphosphate hydrolases"/>
    <property type="match status" value="2"/>
</dbReference>
<evidence type="ECO:0000259" key="13">
    <source>
        <dbReference type="PROSITE" id="PS51194"/>
    </source>
</evidence>
<dbReference type="Proteomes" id="UP000292702">
    <property type="component" value="Unassembled WGS sequence"/>
</dbReference>
<feature type="compositionally biased region" description="Polar residues" evidence="11">
    <location>
        <begin position="128"/>
        <end position="169"/>
    </location>
</feature>
<dbReference type="FunFam" id="1.10.10.10:FF:000012">
    <property type="entry name" value="U5 small nuclear ribonucleoprotein helicase"/>
    <property type="match status" value="1"/>
</dbReference>
<keyword evidence="15" id="KW-1185">Reference proteome</keyword>
<evidence type="ECO:0000256" key="6">
    <source>
        <dbReference type="ARBA" id="ARBA00023235"/>
    </source>
</evidence>
<dbReference type="SMART" id="SM00487">
    <property type="entry name" value="DEXDc"/>
    <property type="match status" value="1"/>
</dbReference>
<keyword evidence="7" id="KW-0469">Meiosis</keyword>
<dbReference type="Pfam" id="PF02889">
    <property type="entry name" value="Sec63"/>
    <property type="match status" value="1"/>
</dbReference>
<feature type="region of interest" description="Disordered" evidence="11">
    <location>
        <begin position="34"/>
        <end position="195"/>
    </location>
</feature>
<comment type="caution">
    <text evidence="14">The sequence shown here is derived from an EMBL/GenBank/DDBJ whole genome shotgun (WGS) entry which is preliminary data.</text>
</comment>
<sequence>MDGYGYAEYGEYNDHFVRQDDDYIDDFEISPIRGESDLYEEQGHWTDEIENSSPSPPERVSVGFRIAPTSHAPSQPDSYEDHGDIENEDDGSPFAFNPRSTYSTARAGPSHQGQAQQHAASGSRVDQPRTQNTSFNCVQDSRSIQPTSRQPQSSRAPHSSQPVRTQTYGSRVEREDSSQPHVRGSDPRNAHGIRLRPTSQLPDIYRTLFKFGVFNAVQSECFDSLMYNDANMVVSAPTGSGKTVLFELAIIRMLMNSGSRPAKCIYVAPTKALCSEKYRDWESKFQTLGVKCCELTGDTVHFGRSAWGDAKDANIIVTTGEKWDSLTRNWEDHTQILSQIQLFLVDEVHILNESRGSTLEVVIARMRARGNSVRFVMVSATVPNIDDVANWTGHGISNGPAEVREFGEEFRPCKLSRFVYGHPRKQGANDFSFSHSLDFRLFAILQQHAANKPVLIFCPTRKGVSQTAEHLKGDYEKALNARNALPWTKPRRIEETFHDKKLDALVMYGIGIHHAGMTLDDRRRMETLFLNGSLRVIVATSTLAVGVNLPAHTVVVKGVKIYQNNTSQEYSDLDIMQMIGRAGRPQFDHEGVAIILCEQELESKYKALVQGRTFLESCLHLNLTEHINSEIGLHTITNVESAKDWLHKSFLFQRIQRNPRHYAIGKGQDQTWQERIDEMVTQSIDTLQQNELVQQADDGGLSSTLYGDIMSKYYVRQSTMGLILKISDKASLRDMMETLSTAEEYSDIRLRAGDKTVYNKLRQNSDIRFPVKKIEKSSDKVFLILQAVLGCVNLNDKEYKSPDCQPSLEALTIFRHAPRLARGRVSLSVSGVEADASSAMVEVALIKQCGAQIKHGLELLRCLHAKAWEDRATVLRQVEQVGEKSIKVLAEHGITSIASLRAQDTLRIEQLMNRKPPFGNELLAKLKNYPRYTLSVTEASVTPSDGQSPVEVELSIQCGLVQEGGFMPKKKPMRGGEWTVVFACNSDLDYIDFRRTPTKALKSEDGKTFSIVAELTKPSQSITVQISSEQIAGVAVSKTYKPKIPHSQFPTLDTRPKTSLQNDMDGLEEDPNFWENFEAVDGEDDVVDLTRSPADSQGQVMPSQALSQLHKPTVAAEDYIPRMRPDGKFECNHPCKDKTKCRHYCCHDGLEKPPPWTKKRLEKAMSKENSQTTLDANVHQIQDEDIRPKPKPKAKPKPKPDPGLEHLEHMHRSTHVRDHLSLPEGRRIKVEDNPSALSLSRFKMKAKPTFEPATIADLDDSDDASLPDIADLISGTASQKKKSSSSTNYSDPEMDSLIGKLPLDDLAPSASIVPAKARARSSSPDVELITLPPRKRVKFAHQDPSPIKPESKSAGFAKPFSQKAATSVKKYSSESQKMPLFFPDSPSPQSAPSPPRSFAPGPRDDEDFVLDTSLLNILPSSPASTALSSDKSGLASSSSSVAASVRPKLHESVFASTPAFNPRYTPPDEMMDEEEEMSGGNDDILAELEAFLESDAVIIVDKRQD</sequence>
<evidence type="ECO:0000259" key="12">
    <source>
        <dbReference type="PROSITE" id="PS51192"/>
    </source>
</evidence>
<dbReference type="GO" id="GO:0051321">
    <property type="term" value="P:meiotic cell cycle"/>
    <property type="evidence" value="ECO:0007669"/>
    <property type="project" value="UniProtKB-KW"/>
</dbReference>
<feature type="compositionally biased region" description="Basic and acidic residues" evidence="11">
    <location>
        <begin position="171"/>
        <end position="189"/>
    </location>
</feature>
<evidence type="ECO:0000256" key="10">
    <source>
        <dbReference type="ARBA" id="ARBA00048988"/>
    </source>
</evidence>
<dbReference type="STRING" id="92696.A0A4R0RFR5"/>
<dbReference type="InterPro" id="IPR052247">
    <property type="entry name" value="Meiotic_Crossover_Helicase"/>
</dbReference>
<dbReference type="EMBL" id="RWJN01000291">
    <property type="protein sequence ID" value="TCD63539.1"/>
    <property type="molecule type" value="Genomic_DNA"/>
</dbReference>
<organism evidence="14 15">
    <name type="scientific">Steccherinum ochraceum</name>
    <dbReference type="NCBI Taxonomy" id="92696"/>
    <lineage>
        <taxon>Eukaryota</taxon>
        <taxon>Fungi</taxon>
        <taxon>Dikarya</taxon>
        <taxon>Basidiomycota</taxon>
        <taxon>Agaricomycotina</taxon>
        <taxon>Agaricomycetes</taxon>
        <taxon>Polyporales</taxon>
        <taxon>Steccherinaceae</taxon>
        <taxon>Steccherinum</taxon>
    </lineage>
</organism>
<evidence type="ECO:0000256" key="8">
    <source>
        <dbReference type="ARBA" id="ARBA00034617"/>
    </source>
</evidence>
<evidence type="ECO:0000256" key="2">
    <source>
        <dbReference type="ARBA" id="ARBA00022741"/>
    </source>
</evidence>
<dbReference type="Pfam" id="PF00270">
    <property type="entry name" value="DEAD"/>
    <property type="match status" value="1"/>
</dbReference>
<dbReference type="GO" id="GO:0016787">
    <property type="term" value="F:hydrolase activity"/>
    <property type="evidence" value="ECO:0007669"/>
    <property type="project" value="UniProtKB-KW"/>
</dbReference>
<dbReference type="PROSITE" id="PS51194">
    <property type="entry name" value="HELICASE_CTER"/>
    <property type="match status" value="1"/>
</dbReference>
<feature type="compositionally biased region" description="Pro residues" evidence="11">
    <location>
        <begin position="1385"/>
        <end position="1397"/>
    </location>
</feature>
<feature type="region of interest" description="Disordered" evidence="11">
    <location>
        <begin position="1163"/>
        <end position="1206"/>
    </location>
</feature>
<dbReference type="GO" id="GO:0003676">
    <property type="term" value="F:nucleic acid binding"/>
    <property type="evidence" value="ECO:0007669"/>
    <property type="project" value="InterPro"/>
</dbReference>
<comment type="catalytic activity">
    <reaction evidence="8">
        <text>Couples ATP hydrolysis with the unwinding of duplex DNA by translocating in the 3'-5' direction.</text>
        <dbReference type="EC" id="5.6.2.4"/>
    </reaction>
</comment>
<dbReference type="Gene3D" id="1.10.10.10">
    <property type="entry name" value="Winged helix-like DNA-binding domain superfamily/Winged helix DNA-binding domain"/>
    <property type="match status" value="1"/>
</dbReference>
<dbReference type="InterPro" id="IPR001650">
    <property type="entry name" value="Helicase_C-like"/>
</dbReference>
<dbReference type="InterPro" id="IPR036390">
    <property type="entry name" value="WH_DNA-bd_sf"/>
</dbReference>
<dbReference type="SUPFAM" id="SSF46785">
    <property type="entry name" value="Winged helix' DNA-binding domain"/>
    <property type="match status" value="1"/>
</dbReference>
<accession>A0A4R0RFR5</accession>
<feature type="compositionally biased region" description="Low complexity" evidence="11">
    <location>
        <begin position="107"/>
        <end position="123"/>
    </location>
</feature>
<evidence type="ECO:0000313" key="14">
    <source>
        <dbReference type="EMBL" id="TCD63539.1"/>
    </source>
</evidence>
<evidence type="ECO:0000256" key="4">
    <source>
        <dbReference type="ARBA" id="ARBA00022806"/>
    </source>
</evidence>
<dbReference type="PROSITE" id="PS51192">
    <property type="entry name" value="HELICASE_ATP_BIND_1"/>
    <property type="match status" value="1"/>
</dbReference>
<keyword evidence="6" id="KW-0413">Isomerase</keyword>
<feature type="domain" description="Helicase ATP-binding" evidence="12">
    <location>
        <begin position="223"/>
        <end position="400"/>
    </location>
</feature>
<dbReference type="Pfam" id="PF00271">
    <property type="entry name" value="Helicase_C"/>
    <property type="match status" value="1"/>
</dbReference>
<dbReference type="SMART" id="SM00490">
    <property type="entry name" value="HELICc"/>
    <property type="match status" value="1"/>
</dbReference>
<keyword evidence="2" id="KW-0547">Nucleotide-binding</keyword>
<dbReference type="EC" id="5.6.2.4" evidence="9"/>
<feature type="domain" description="Helicase C-terminal" evidence="13">
    <location>
        <begin position="436"/>
        <end position="627"/>
    </location>
</feature>
<dbReference type="InterPro" id="IPR004179">
    <property type="entry name" value="Sec63-dom"/>
</dbReference>
<feature type="compositionally biased region" description="Polar residues" evidence="11">
    <location>
        <begin position="1363"/>
        <end position="1376"/>
    </location>
</feature>
<dbReference type="InterPro" id="IPR057842">
    <property type="entry name" value="WH_MER3"/>
</dbReference>
<evidence type="ECO:0000256" key="3">
    <source>
        <dbReference type="ARBA" id="ARBA00022801"/>
    </source>
</evidence>
<reference evidence="14 15" key="1">
    <citation type="submission" date="2018-11" db="EMBL/GenBank/DDBJ databases">
        <title>Genome assembly of Steccherinum ochraceum LE-BIN_3174, the white-rot fungus of the Steccherinaceae family (The Residual Polyporoid clade, Polyporales, Basidiomycota).</title>
        <authorList>
            <person name="Fedorova T.V."/>
            <person name="Glazunova O.A."/>
            <person name="Landesman E.O."/>
            <person name="Moiseenko K.V."/>
            <person name="Psurtseva N.V."/>
            <person name="Savinova O.S."/>
            <person name="Shakhova N.V."/>
            <person name="Tyazhelova T.V."/>
            <person name="Vasina D.V."/>
        </authorList>
    </citation>
    <scope>NUCLEOTIDE SEQUENCE [LARGE SCALE GENOMIC DNA]</scope>
    <source>
        <strain evidence="14 15">LE-BIN_3174</strain>
    </source>
</reference>
<dbReference type="PANTHER" id="PTHR47835:SF3">
    <property type="entry name" value="HELICASE FOR MEIOSIS 1"/>
    <property type="match status" value="1"/>
</dbReference>
<evidence type="ECO:0000256" key="1">
    <source>
        <dbReference type="ARBA" id="ARBA00010140"/>
    </source>
</evidence>
<protein>
    <recommendedName>
        <fullName evidence="9">DNA 3'-5' helicase</fullName>
        <ecNumber evidence="9">5.6.2.4</ecNumber>
    </recommendedName>
</protein>
<keyword evidence="4" id="KW-0347">Helicase</keyword>
<keyword evidence="3" id="KW-0378">Hydrolase</keyword>
<dbReference type="Pfam" id="PF23445">
    <property type="entry name" value="WHD_SNRNP200"/>
    <property type="match status" value="1"/>
</dbReference>
<dbReference type="InterPro" id="IPR027417">
    <property type="entry name" value="P-loop_NTPase"/>
</dbReference>
<keyword evidence="5" id="KW-0067">ATP-binding</keyword>
<dbReference type="SUPFAM" id="SSF158702">
    <property type="entry name" value="Sec63 N-terminal domain-like"/>
    <property type="match status" value="1"/>
</dbReference>
<gene>
    <name evidence="14" type="primary">MER3</name>
    <name evidence="14" type="ORF">EIP91_005309</name>
</gene>
<evidence type="ECO:0000256" key="9">
    <source>
        <dbReference type="ARBA" id="ARBA00034808"/>
    </source>
</evidence>
<dbReference type="SUPFAM" id="SSF52540">
    <property type="entry name" value="P-loop containing nucleoside triphosphate hydrolases"/>
    <property type="match status" value="1"/>
</dbReference>
<dbReference type="InterPro" id="IPR014001">
    <property type="entry name" value="Helicase_ATP-bd"/>
</dbReference>
<evidence type="ECO:0000256" key="5">
    <source>
        <dbReference type="ARBA" id="ARBA00022840"/>
    </source>
</evidence>
<name>A0A4R0RFR5_9APHY</name>
<comment type="similarity">
    <text evidence="1">Belongs to the helicase family. SKI2 subfamily.</text>
</comment>
<dbReference type="GO" id="GO:0043138">
    <property type="term" value="F:3'-5' DNA helicase activity"/>
    <property type="evidence" value="ECO:0007669"/>
    <property type="project" value="UniProtKB-EC"/>
</dbReference>
<dbReference type="InterPro" id="IPR036388">
    <property type="entry name" value="WH-like_DNA-bd_sf"/>
</dbReference>
<comment type="catalytic activity">
    <reaction evidence="10">
        <text>ATP + H2O = ADP + phosphate + H(+)</text>
        <dbReference type="Rhea" id="RHEA:13065"/>
        <dbReference type="ChEBI" id="CHEBI:15377"/>
        <dbReference type="ChEBI" id="CHEBI:15378"/>
        <dbReference type="ChEBI" id="CHEBI:30616"/>
        <dbReference type="ChEBI" id="CHEBI:43474"/>
        <dbReference type="ChEBI" id="CHEBI:456216"/>
        <dbReference type="EC" id="5.6.2.4"/>
    </reaction>
</comment>
<evidence type="ECO:0000256" key="7">
    <source>
        <dbReference type="ARBA" id="ARBA00023254"/>
    </source>
</evidence>